<keyword evidence="4" id="KW-0145">Chemotaxis</keyword>
<dbReference type="Pfam" id="PF00672">
    <property type="entry name" value="HAMP"/>
    <property type="match status" value="1"/>
</dbReference>
<comment type="subcellular location">
    <subcellularLocation>
        <location evidence="1">Cell inner membrane</location>
    </subcellularLocation>
    <subcellularLocation>
        <location evidence="2">Cell membrane</location>
        <topology evidence="2">Multi-pass membrane protein</topology>
    </subcellularLocation>
</comment>
<evidence type="ECO:0000256" key="4">
    <source>
        <dbReference type="ARBA" id="ARBA00022500"/>
    </source>
</evidence>
<dbReference type="Proteomes" id="UP000241771">
    <property type="component" value="Unassembled WGS sequence"/>
</dbReference>
<keyword evidence="7" id="KW-0472">Membrane</keyword>
<evidence type="ECO:0000256" key="10">
    <source>
        <dbReference type="PROSITE-ProRule" id="PRU00284"/>
    </source>
</evidence>
<evidence type="ECO:0000256" key="7">
    <source>
        <dbReference type="ARBA" id="ARBA00023136"/>
    </source>
</evidence>
<dbReference type="CDD" id="cd12913">
    <property type="entry name" value="PDC1_MCP_like"/>
    <property type="match status" value="1"/>
</dbReference>
<dbReference type="GO" id="GO:0005886">
    <property type="term" value="C:plasma membrane"/>
    <property type="evidence" value="ECO:0007669"/>
    <property type="project" value="UniProtKB-SubCell"/>
</dbReference>
<dbReference type="Pfam" id="PF02743">
    <property type="entry name" value="dCache_1"/>
    <property type="match status" value="1"/>
</dbReference>
<feature type="domain" description="Methyl-accepting transducer" evidence="12">
    <location>
        <begin position="355"/>
        <end position="592"/>
    </location>
</feature>
<evidence type="ECO:0000256" key="2">
    <source>
        <dbReference type="ARBA" id="ARBA00004651"/>
    </source>
</evidence>
<proteinExistence type="inferred from homology"/>
<dbReference type="SUPFAM" id="SSF103190">
    <property type="entry name" value="Sensory domain-like"/>
    <property type="match status" value="1"/>
</dbReference>
<dbReference type="InterPro" id="IPR033479">
    <property type="entry name" value="dCache_1"/>
</dbReference>
<reference evidence="14 15" key="1">
    <citation type="submission" date="2018-01" db="EMBL/GenBank/DDBJ databases">
        <title>Whole genome sequencing of Histamine producing bacteria.</title>
        <authorList>
            <person name="Butler K."/>
        </authorList>
    </citation>
    <scope>NUCLEOTIDE SEQUENCE [LARGE SCALE GENOMIC DNA]</scope>
    <source>
        <strain evidence="14 15">DSM 100436</strain>
    </source>
</reference>
<dbReference type="GO" id="GO:0004888">
    <property type="term" value="F:transmembrane signaling receptor activity"/>
    <property type="evidence" value="ECO:0007669"/>
    <property type="project" value="InterPro"/>
</dbReference>
<evidence type="ECO:0000256" key="8">
    <source>
        <dbReference type="ARBA" id="ARBA00023224"/>
    </source>
</evidence>
<keyword evidence="15" id="KW-1185">Reference proteome</keyword>
<dbReference type="PROSITE" id="PS50885">
    <property type="entry name" value="HAMP"/>
    <property type="match status" value="1"/>
</dbReference>
<evidence type="ECO:0000313" key="14">
    <source>
        <dbReference type="EMBL" id="PSW13935.1"/>
    </source>
</evidence>
<dbReference type="PRINTS" id="PR00260">
    <property type="entry name" value="CHEMTRNSDUCR"/>
</dbReference>
<dbReference type="GO" id="GO:0006935">
    <property type="term" value="P:chemotaxis"/>
    <property type="evidence" value="ECO:0007669"/>
    <property type="project" value="UniProtKB-KW"/>
</dbReference>
<keyword evidence="8 10" id="KW-0807">Transducer</keyword>
<dbReference type="InterPro" id="IPR004090">
    <property type="entry name" value="Chemotax_Me-accpt_rcpt"/>
</dbReference>
<evidence type="ECO:0000313" key="15">
    <source>
        <dbReference type="Proteomes" id="UP000241771"/>
    </source>
</evidence>
<dbReference type="CDD" id="cd06225">
    <property type="entry name" value="HAMP"/>
    <property type="match status" value="1"/>
</dbReference>
<dbReference type="FunFam" id="1.10.287.950:FF:000001">
    <property type="entry name" value="Methyl-accepting chemotaxis sensory transducer"/>
    <property type="match status" value="1"/>
</dbReference>
<dbReference type="CDD" id="cd12912">
    <property type="entry name" value="PDC2_MCP_like"/>
    <property type="match status" value="1"/>
</dbReference>
<protein>
    <submittedName>
        <fullName evidence="14">Methyl-accepting chemotaxis protein</fullName>
    </submittedName>
</protein>
<evidence type="ECO:0000259" key="13">
    <source>
        <dbReference type="PROSITE" id="PS50885"/>
    </source>
</evidence>
<dbReference type="Gene3D" id="3.30.450.20">
    <property type="entry name" value="PAS domain"/>
    <property type="match status" value="2"/>
</dbReference>
<organism evidence="14 15">
    <name type="scientific">Photobacterium sanctipauli</name>
    <dbReference type="NCBI Taxonomy" id="1342794"/>
    <lineage>
        <taxon>Bacteria</taxon>
        <taxon>Pseudomonadati</taxon>
        <taxon>Pseudomonadota</taxon>
        <taxon>Gammaproteobacteria</taxon>
        <taxon>Vibrionales</taxon>
        <taxon>Vibrionaceae</taxon>
        <taxon>Photobacterium</taxon>
    </lineage>
</organism>
<evidence type="ECO:0000256" key="6">
    <source>
        <dbReference type="ARBA" id="ARBA00022989"/>
    </source>
</evidence>
<dbReference type="PANTHER" id="PTHR32089:SF117">
    <property type="entry name" value="METHYL ACCEPTING SENSORY TRANSDUCER WITH CACHE_1 SMALL MOLECULE BINDING DOMAIN"/>
    <property type="match status" value="1"/>
</dbReference>
<dbReference type="SUPFAM" id="SSF58104">
    <property type="entry name" value="Methyl-accepting chemotaxis protein (MCP) signaling domain"/>
    <property type="match status" value="1"/>
</dbReference>
<dbReference type="SMART" id="SM00283">
    <property type="entry name" value="MA"/>
    <property type="match status" value="1"/>
</dbReference>
<dbReference type="AlphaFoldDB" id="A0A2T3NGP4"/>
<comment type="similarity">
    <text evidence="9">Belongs to the methyl-accepting chemotaxis (MCP) protein family.</text>
</comment>
<feature type="coiled-coil region" evidence="11">
    <location>
        <begin position="434"/>
        <end position="461"/>
    </location>
</feature>
<gene>
    <name evidence="14" type="ORF">C9I98_22180</name>
</gene>
<keyword evidence="6" id="KW-1133">Transmembrane helix</keyword>
<keyword evidence="11" id="KW-0175">Coiled coil</keyword>
<evidence type="ECO:0000259" key="12">
    <source>
        <dbReference type="PROSITE" id="PS50111"/>
    </source>
</evidence>
<dbReference type="PANTHER" id="PTHR32089">
    <property type="entry name" value="METHYL-ACCEPTING CHEMOTAXIS PROTEIN MCPB"/>
    <property type="match status" value="1"/>
</dbReference>
<dbReference type="PROSITE" id="PS50111">
    <property type="entry name" value="CHEMOTAXIS_TRANSDUC_2"/>
    <property type="match status" value="1"/>
</dbReference>
<dbReference type="EMBL" id="PYMA01000019">
    <property type="protein sequence ID" value="PSW13935.1"/>
    <property type="molecule type" value="Genomic_DNA"/>
</dbReference>
<keyword evidence="5" id="KW-0812">Transmembrane</keyword>
<keyword evidence="3" id="KW-1003">Cell membrane</keyword>
<evidence type="ECO:0000256" key="9">
    <source>
        <dbReference type="ARBA" id="ARBA00029447"/>
    </source>
</evidence>
<evidence type="ECO:0000256" key="11">
    <source>
        <dbReference type="SAM" id="Coils"/>
    </source>
</evidence>
<evidence type="ECO:0000256" key="5">
    <source>
        <dbReference type="ARBA" id="ARBA00022692"/>
    </source>
</evidence>
<dbReference type="InterPro" id="IPR003660">
    <property type="entry name" value="HAMP_dom"/>
</dbReference>
<dbReference type="InterPro" id="IPR004089">
    <property type="entry name" value="MCPsignal_dom"/>
</dbReference>
<dbReference type="GO" id="GO:0007165">
    <property type="term" value="P:signal transduction"/>
    <property type="evidence" value="ECO:0007669"/>
    <property type="project" value="UniProtKB-KW"/>
</dbReference>
<dbReference type="Pfam" id="PF00015">
    <property type="entry name" value="MCPsignal"/>
    <property type="match status" value="1"/>
</dbReference>
<sequence>MTLSIKNKICLIFAVTILSVSAIQIMLTSSRQTQDAERSTQQLAEYVFLSSSTTISQWFDNKSASLQAAISGFDHQEKPINSLLLAMQAGQFDLLYAGTRQGELLTSIPVELPDDFDPRTREWYQLATERDGIIYTPPYIDAASGQLVTTISTDFERRHNQGVVGADVSISALVDEILATSGSELGMSTMLLGTDGKIIAHPTPGMTLKPGTDINPELTPSRLLSLSQQANMVELAINGIDYLVKVKRLPSTNWLLVVMFDKSIAFKDVEESQASALMGSLIQLVVVIGLITVFINRALAPLSILSSAIYDLSQGSGDLTRRLDCREDNEIGQVSQNVNRLIDKLHRSMTGIANTSSALSQRAQTNLEDVEENHTALTVQFDEITQIATAIRQMSVASDEVALLSEKTAGTATASYQSCNEEVQEVLSRNQSSITNLSDNIQQAEQVINELANNAKGINTILVTIQSIAEQTNLLALNAAIEAARAGAQGRGFAVVADEVRVLSQRTQQSTEEIQSMITRLQANTATAVSTMQKSQLLAEGSMAETDNAAKALEQITASIQQISDMVTQISCASEEQRAVAVDISRNTQAINGVAEKLSEKADHAHQGSQALNEIAGQLNHEVNKFKI</sequence>
<evidence type="ECO:0000256" key="1">
    <source>
        <dbReference type="ARBA" id="ARBA00004533"/>
    </source>
</evidence>
<comment type="caution">
    <text evidence="14">The sequence shown here is derived from an EMBL/GenBank/DDBJ whole genome shotgun (WGS) entry which is preliminary data.</text>
</comment>
<evidence type="ECO:0000256" key="3">
    <source>
        <dbReference type="ARBA" id="ARBA00022475"/>
    </source>
</evidence>
<dbReference type="Gene3D" id="1.10.287.950">
    <property type="entry name" value="Methyl-accepting chemotaxis protein"/>
    <property type="match status" value="1"/>
</dbReference>
<dbReference type="InterPro" id="IPR029151">
    <property type="entry name" value="Sensor-like_sf"/>
</dbReference>
<feature type="domain" description="HAMP" evidence="13">
    <location>
        <begin position="296"/>
        <end position="350"/>
    </location>
</feature>
<dbReference type="RefSeq" id="WP_107272496.1">
    <property type="nucleotide sequence ID" value="NZ_PYMA01000019.1"/>
</dbReference>
<accession>A0A2T3NGP4</accession>
<name>A0A2T3NGP4_9GAMM</name>
<dbReference type="SMART" id="SM00304">
    <property type="entry name" value="HAMP"/>
    <property type="match status" value="1"/>
</dbReference>